<keyword evidence="6" id="KW-0560">Oxidoreductase</keyword>
<feature type="region of interest" description="Disordered" evidence="13">
    <location>
        <begin position="1"/>
        <end position="48"/>
    </location>
</feature>
<evidence type="ECO:0000259" key="14">
    <source>
        <dbReference type="Pfam" id="PF00441"/>
    </source>
</evidence>
<dbReference type="PROSITE" id="PS00073">
    <property type="entry name" value="ACYL_COA_DH_2"/>
    <property type="match status" value="1"/>
</dbReference>
<keyword evidence="4" id="KW-0285">Flavoprotein</keyword>
<dbReference type="PANTHER" id="PTHR48083:SF2">
    <property type="entry name" value="MEDIUM-CHAIN SPECIFIC ACYL-COA DEHYDROGENASE, MITOCHONDRIAL"/>
    <property type="match status" value="1"/>
</dbReference>
<evidence type="ECO:0000256" key="1">
    <source>
        <dbReference type="ARBA" id="ARBA00001974"/>
    </source>
</evidence>
<comment type="catalytic activity">
    <reaction evidence="11">
        <text>tetradecanoyl-CoA + oxidized [electron-transfer flavoprotein] + H(+) = (2E)-tetradecenoyl-CoA + reduced [electron-transfer flavoprotein]</text>
        <dbReference type="Rhea" id="RHEA:47316"/>
        <dbReference type="Rhea" id="RHEA-COMP:10685"/>
        <dbReference type="Rhea" id="RHEA-COMP:10686"/>
        <dbReference type="ChEBI" id="CHEBI:15378"/>
        <dbReference type="ChEBI" id="CHEBI:57385"/>
        <dbReference type="ChEBI" id="CHEBI:57692"/>
        <dbReference type="ChEBI" id="CHEBI:58307"/>
        <dbReference type="ChEBI" id="CHEBI:61405"/>
    </reaction>
    <physiologicalReaction direction="left-to-right" evidence="11">
        <dbReference type="Rhea" id="RHEA:47317"/>
    </physiologicalReaction>
</comment>
<organism evidence="15 16">
    <name type="scientific">Gallus gallus</name>
    <name type="common">Chicken</name>
    <dbReference type="NCBI Taxonomy" id="9031"/>
    <lineage>
        <taxon>Eukaryota</taxon>
        <taxon>Metazoa</taxon>
        <taxon>Chordata</taxon>
        <taxon>Craniata</taxon>
        <taxon>Vertebrata</taxon>
        <taxon>Euteleostomi</taxon>
        <taxon>Archelosauria</taxon>
        <taxon>Archosauria</taxon>
        <taxon>Dinosauria</taxon>
        <taxon>Saurischia</taxon>
        <taxon>Theropoda</taxon>
        <taxon>Coelurosauria</taxon>
        <taxon>Aves</taxon>
        <taxon>Neognathae</taxon>
        <taxon>Galloanserae</taxon>
        <taxon>Galliformes</taxon>
        <taxon>Phasianidae</taxon>
        <taxon>Phasianinae</taxon>
        <taxon>Gallus</taxon>
    </lineage>
</organism>
<comment type="cofactor">
    <cofactor evidence="1">
        <name>FAD</name>
        <dbReference type="ChEBI" id="CHEBI:57692"/>
    </cofactor>
</comment>
<evidence type="ECO:0000256" key="12">
    <source>
        <dbReference type="ARBA" id="ARBA00049192"/>
    </source>
</evidence>
<comment type="catalytic activity">
    <reaction evidence="12">
        <text>hexanoyl-CoA + oxidized [electron-transfer flavoprotein] + H(+) = (2E)-hexenoyl-CoA + reduced [electron-transfer flavoprotein]</text>
        <dbReference type="Rhea" id="RHEA:43464"/>
        <dbReference type="Rhea" id="RHEA-COMP:10685"/>
        <dbReference type="Rhea" id="RHEA-COMP:10686"/>
        <dbReference type="ChEBI" id="CHEBI:15378"/>
        <dbReference type="ChEBI" id="CHEBI:57692"/>
        <dbReference type="ChEBI" id="CHEBI:58307"/>
        <dbReference type="ChEBI" id="CHEBI:62077"/>
        <dbReference type="ChEBI" id="CHEBI:62620"/>
    </reaction>
    <physiologicalReaction direction="left-to-right" evidence="12">
        <dbReference type="Rhea" id="RHEA:43465"/>
    </physiologicalReaction>
</comment>
<accession>A0A8V0XAT8</accession>
<evidence type="ECO:0000256" key="9">
    <source>
        <dbReference type="ARBA" id="ARBA00047916"/>
    </source>
</evidence>
<evidence type="ECO:0000256" key="2">
    <source>
        <dbReference type="ARBA" id="ARBA00005198"/>
    </source>
</evidence>
<evidence type="ECO:0000313" key="15">
    <source>
        <dbReference type="Ensembl" id="ENSGALP00010001634.1"/>
    </source>
</evidence>
<dbReference type="GO" id="GO:0005737">
    <property type="term" value="C:cytoplasm"/>
    <property type="evidence" value="ECO:0000318"/>
    <property type="project" value="GO_Central"/>
</dbReference>
<dbReference type="SUPFAM" id="SSF47203">
    <property type="entry name" value="Acyl-CoA dehydrogenase C-terminal domain-like"/>
    <property type="match status" value="1"/>
</dbReference>
<evidence type="ECO:0000256" key="13">
    <source>
        <dbReference type="SAM" id="MobiDB-lite"/>
    </source>
</evidence>
<evidence type="ECO:0000256" key="11">
    <source>
        <dbReference type="ARBA" id="ARBA00049038"/>
    </source>
</evidence>
<dbReference type="Gene3D" id="1.20.140.10">
    <property type="entry name" value="Butyryl-CoA Dehydrogenase, subunit A, domain 3"/>
    <property type="match status" value="1"/>
</dbReference>
<dbReference type="GO" id="GO:0070991">
    <property type="term" value="F:medium-chain fatty acyl-CoA dehydrogenase activity"/>
    <property type="evidence" value="ECO:0000318"/>
    <property type="project" value="GO_Central"/>
</dbReference>
<evidence type="ECO:0000256" key="3">
    <source>
        <dbReference type="ARBA" id="ARBA00009347"/>
    </source>
</evidence>
<reference evidence="15" key="2">
    <citation type="submission" date="2025-09" db="UniProtKB">
        <authorList>
            <consortium name="Ensembl"/>
        </authorList>
    </citation>
    <scope>IDENTIFICATION</scope>
    <source>
        <strain evidence="15">broiler</strain>
    </source>
</reference>
<name>A0A8V0XAT8_CHICK</name>
<evidence type="ECO:0000256" key="10">
    <source>
        <dbReference type="ARBA" id="ARBA00048877"/>
    </source>
</evidence>
<dbReference type="Pfam" id="PF00441">
    <property type="entry name" value="Acyl-CoA_dh_1"/>
    <property type="match status" value="1"/>
</dbReference>
<evidence type="ECO:0000256" key="5">
    <source>
        <dbReference type="ARBA" id="ARBA00022827"/>
    </source>
</evidence>
<proteinExistence type="inferred from homology"/>
<dbReference type="FunFam" id="1.20.140.10:FF:000011">
    <property type="entry name" value="Medium-chain specific acyl-CoA dehydrogenase, mitochondrial"/>
    <property type="match status" value="1"/>
</dbReference>
<comment type="catalytic activity">
    <reaction evidence="8">
        <text>dodecanoyl-CoA + oxidized [electron-transfer flavoprotein] + H(+) = (2E)-dodecenoyl-CoA + reduced [electron-transfer flavoprotein]</text>
        <dbReference type="Rhea" id="RHEA:47296"/>
        <dbReference type="Rhea" id="RHEA-COMP:10685"/>
        <dbReference type="Rhea" id="RHEA-COMP:10686"/>
        <dbReference type="ChEBI" id="CHEBI:15378"/>
        <dbReference type="ChEBI" id="CHEBI:57330"/>
        <dbReference type="ChEBI" id="CHEBI:57375"/>
        <dbReference type="ChEBI" id="CHEBI:57692"/>
        <dbReference type="ChEBI" id="CHEBI:58307"/>
    </reaction>
    <physiologicalReaction direction="left-to-right" evidence="8">
        <dbReference type="Rhea" id="RHEA:47297"/>
    </physiologicalReaction>
</comment>
<protein>
    <recommendedName>
        <fullName evidence="14">Acyl-CoA dehydrogenase/oxidase C-terminal domain-containing protein</fullName>
    </recommendedName>
</protein>
<evidence type="ECO:0000256" key="6">
    <source>
        <dbReference type="ARBA" id="ARBA00023002"/>
    </source>
</evidence>
<dbReference type="GO" id="GO:0005739">
    <property type="term" value="C:mitochondrion"/>
    <property type="evidence" value="ECO:0000318"/>
    <property type="project" value="GO_Central"/>
</dbReference>
<dbReference type="FunCoup" id="A0A8V0XAT8">
    <property type="interactions" value="15"/>
</dbReference>
<dbReference type="PANTHER" id="PTHR48083">
    <property type="entry name" value="MEDIUM-CHAIN SPECIFIC ACYL-COA DEHYDROGENASE, MITOCHONDRIAL-RELATED"/>
    <property type="match status" value="1"/>
</dbReference>
<evidence type="ECO:0000256" key="4">
    <source>
        <dbReference type="ARBA" id="ARBA00022630"/>
    </source>
</evidence>
<evidence type="ECO:0000256" key="7">
    <source>
        <dbReference type="ARBA" id="ARBA00047546"/>
    </source>
</evidence>
<reference evidence="15" key="1">
    <citation type="submission" date="2025-08" db="UniProtKB">
        <authorList>
            <consortium name="Ensembl"/>
        </authorList>
    </citation>
    <scope>IDENTIFICATION</scope>
    <source>
        <strain evidence="15">broiler</strain>
    </source>
</reference>
<comment type="catalytic activity">
    <reaction evidence="10">
        <text>octanoyl-CoA + oxidized [electron-transfer flavoprotein] + H(+) = (2E)-octenoyl-CoA + reduced [electron-transfer flavoprotein]</text>
        <dbReference type="Rhea" id="RHEA:48180"/>
        <dbReference type="Rhea" id="RHEA-COMP:10685"/>
        <dbReference type="Rhea" id="RHEA-COMP:10686"/>
        <dbReference type="ChEBI" id="CHEBI:15378"/>
        <dbReference type="ChEBI" id="CHEBI:57386"/>
        <dbReference type="ChEBI" id="CHEBI:57692"/>
        <dbReference type="ChEBI" id="CHEBI:58307"/>
        <dbReference type="ChEBI" id="CHEBI:62242"/>
    </reaction>
    <physiologicalReaction direction="left-to-right" evidence="10">
        <dbReference type="Rhea" id="RHEA:48181"/>
    </physiologicalReaction>
</comment>
<dbReference type="Proteomes" id="UP000000539">
    <property type="component" value="Unassembled WGS sequence"/>
</dbReference>
<dbReference type="GO" id="GO:0051793">
    <property type="term" value="P:medium-chain fatty acid catabolic process"/>
    <property type="evidence" value="ECO:0000318"/>
    <property type="project" value="GO_Central"/>
</dbReference>
<dbReference type="InterPro" id="IPR036250">
    <property type="entry name" value="AcylCo_DH-like_C"/>
</dbReference>
<feature type="domain" description="Acyl-CoA dehydrogenase/oxidase C-terminal" evidence="14">
    <location>
        <begin position="56"/>
        <end position="160"/>
    </location>
</feature>
<sequence length="203" mass="22622">MGQALLGHARHRLRGREDPEGQRAAGRGRRLQDRHGGPSTGRARPWRPARWAWPGGALDEATRYALQRKTFGKPIVEHQAVSFLLAEMAMKVELARLAYQRAAWEVDVGRRNTFMASIAKAFAADVANQAASDAVQIFGGSGFNCDFPVEKLMRDAKIYQAEMAPIRSEALQIAHILKIYEGTAQIQRLIIAREHLNKFGAHI</sequence>
<comment type="similarity">
    <text evidence="3">Belongs to the acyl-CoA dehydrogenase family.</text>
</comment>
<dbReference type="InterPro" id="IPR050741">
    <property type="entry name" value="Acyl-CoA_dehydrogenase"/>
</dbReference>
<dbReference type="Ensembl" id="ENSGALT00010003145.1">
    <property type="protein sequence ID" value="ENSGALP00010001634.1"/>
    <property type="gene ID" value="ENSGALG00010001365.1"/>
</dbReference>
<dbReference type="GeneTree" id="ENSGT00940000165774"/>
<dbReference type="InterPro" id="IPR009075">
    <property type="entry name" value="AcylCo_DH/oxidase_C"/>
</dbReference>
<comment type="catalytic activity">
    <reaction evidence="9">
        <text>oxidized [electron-transfer flavoprotein] + hexadecanoyl-CoA + H(+) = (2E)-hexadecenoyl-CoA + reduced [electron-transfer flavoprotein]</text>
        <dbReference type="Rhea" id="RHEA:43448"/>
        <dbReference type="Rhea" id="RHEA-COMP:10685"/>
        <dbReference type="Rhea" id="RHEA-COMP:10686"/>
        <dbReference type="ChEBI" id="CHEBI:15378"/>
        <dbReference type="ChEBI" id="CHEBI:57379"/>
        <dbReference type="ChEBI" id="CHEBI:57692"/>
        <dbReference type="ChEBI" id="CHEBI:58307"/>
        <dbReference type="ChEBI" id="CHEBI:61526"/>
    </reaction>
    <physiologicalReaction direction="left-to-right" evidence="9">
        <dbReference type="Rhea" id="RHEA:43449"/>
    </physiologicalReaction>
</comment>
<keyword evidence="16" id="KW-1185">Reference proteome</keyword>
<evidence type="ECO:0000313" key="16">
    <source>
        <dbReference type="Proteomes" id="UP000000539"/>
    </source>
</evidence>
<dbReference type="InterPro" id="IPR006089">
    <property type="entry name" value="Acyl-CoA_DH_CS"/>
</dbReference>
<dbReference type="AlphaFoldDB" id="A0A8V0XAT8"/>
<keyword evidence="5" id="KW-0274">FAD</keyword>
<comment type="pathway">
    <text evidence="2">Lipid metabolism; mitochondrial fatty acid beta-oxidation.</text>
</comment>
<comment type="catalytic activity">
    <reaction evidence="7">
        <text>decanoyl-CoA + oxidized [electron-transfer flavoprotein] + H(+) = (2E)-decenoyl-CoA + reduced [electron-transfer flavoprotein]</text>
        <dbReference type="Rhea" id="RHEA:48176"/>
        <dbReference type="Rhea" id="RHEA-COMP:10685"/>
        <dbReference type="Rhea" id="RHEA-COMP:10686"/>
        <dbReference type="ChEBI" id="CHEBI:15378"/>
        <dbReference type="ChEBI" id="CHEBI:57692"/>
        <dbReference type="ChEBI" id="CHEBI:58307"/>
        <dbReference type="ChEBI" id="CHEBI:61406"/>
        <dbReference type="ChEBI" id="CHEBI:61430"/>
    </reaction>
    <physiologicalReaction direction="left-to-right" evidence="7">
        <dbReference type="Rhea" id="RHEA:48177"/>
    </physiologicalReaction>
</comment>
<evidence type="ECO:0000256" key="8">
    <source>
        <dbReference type="ARBA" id="ARBA00047893"/>
    </source>
</evidence>